<dbReference type="GO" id="GO:0019774">
    <property type="term" value="C:proteasome core complex, beta-subunit complex"/>
    <property type="evidence" value="ECO:0007669"/>
    <property type="project" value="UniProtKB-ARBA"/>
</dbReference>
<keyword evidence="8" id="KW-0378">Hydrolase</keyword>
<evidence type="ECO:0000256" key="12">
    <source>
        <dbReference type="ARBA" id="ARBA00026071"/>
    </source>
</evidence>
<evidence type="ECO:0000259" key="15">
    <source>
        <dbReference type="PROSITE" id="PS50275"/>
    </source>
</evidence>
<feature type="compositionally biased region" description="Low complexity" evidence="14">
    <location>
        <begin position="541"/>
        <end position="554"/>
    </location>
</feature>
<keyword evidence="10" id="KW-0865">Zymogen</keyword>
<comment type="catalytic activity">
    <reaction evidence="1">
        <text>Cleavage of peptide bonds with very broad specificity.</text>
        <dbReference type="EC" id="3.4.25.1"/>
    </reaction>
</comment>
<feature type="active site" description="Nucleophile" evidence="13">
    <location>
        <position position="83"/>
    </location>
</feature>
<dbReference type="InterPro" id="IPR000243">
    <property type="entry name" value="Pept_T1A_subB"/>
</dbReference>
<dbReference type="InterPro" id="IPR001353">
    <property type="entry name" value="Proteasome_sua/b"/>
</dbReference>
<dbReference type="PRINTS" id="PR00141">
    <property type="entry name" value="PROTEASOME"/>
</dbReference>
<dbReference type="Gene3D" id="3.60.20.10">
    <property type="entry name" value="Glutamine Phosphoribosylpyrophosphate, subunit 1, domain 1"/>
    <property type="match status" value="1"/>
</dbReference>
<dbReference type="GO" id="GO:0051603">
    <property type="term" value="P:proteolysis involved in protein catabolic process"/>
    <property type="evidence" value="ECO:0007669"/>
    <property type="project" value="InterPro"/>
</dbReference>
<organism evidence="17 18">
    <name type="scientific">Rhodofomes roseus</name>
    <dbReference type="NCBI Taxonomy" id="34475"/>
    <lineage>
        <taxon>Eukaryota</taxon>
        <taxon>Fungi</taxon>
        <taxon>Dikarya</taxon>
        <taxon>Basidiomycota</taxon>
        <taxon>Agaricomycotina</taxon>
        <taxon>Agaricomycetes</taxon>
        <taxon>Polyporales</taxon>
        <taxon>Rhodofomes</taxon>
    </lineage>
</organism>
<comment type="caution">
    <text evidence="17">The sequence shown here is derived from an EMBL/GenBank/DDBJ whole genome shotgun (WGS) entry which is preliminary data.</text>
</comment>
<dbReference type="PROSITE" id="PS51476">
    <property type="entry name" value="PROTEASOME_BETA_2"/>
    <property type="match status" value="1"/>
</dbReference>
<comment type="subunit">
    <text evidence="12">The 26S proteasome consists of a 20S proteasome core and two 19S regulatory subunits. The 20S proteasome core is composed of 28 subunits that are arranged in four stacked rings, resulting in a barrel-shaped structure. The two end rings are each formed by seven alpha subunits, and the two central rings are each formed by seven beta subunits. The catalytic chamber with the active sites is on the inside of the barrel.</text>
</comment>
<feature type="domain" description="SAC" evidence="15">
    <location>
        <begin position="655"/>
        <end position="910"/>
    </location>
</feature>
<dbReference type="Pfam" id="PF12456">
    <property type="entry name" value="hSac2"/>
    <property type="match status" value="1"/>
</dbReference>
<dbReference type="Pfam" id="PF00227">
    <property type="entry name" value="Proteasome"/>
    <property type="match status" value="1"/>
</dbReference>
<feature type="region of interest" description="Disordered" evidence="14">
    <location>
        <begin position="289"/>
        <end position="316"/>
    </location>
</feature>
<dbReference type="Proteomes" id="UP000298390">
    <property type="component" value="Unassembled WGS sequence"/>
</dbReference>
<feature type="domain" description="HSac2" evidence="16">
    <location>
        <begin position="1048"/>
        <end position="1211"/>
    </location>
</feature>
<dbReference type="FunFam" id="3.60.20.10:FF:000013">
    <property type="entry name" value="Proteasome subunit beta type-5"/>
    <property type="match status" value="1"/>
</dbReference>
<proteinExistence type="predicted"/>
<dbReference type="InterPro" id="IPR034753">
    <property type="entry name" value="hSac2"/>
</dbReference>
<evidence type="ECO:0000256" key="9">
    <source>
        <dbReference type="ARBA" id="ARBA00022942"/>
    </source>
</evidence>
<name>A0A4Y9YFA8_9APHY</name>
<keyword evidence="11" id="KW-0539">Nucleus</keyword>
<dbReference type="InterPro" id="IPR022158">
    <property type="entry name" value="Inositol_phosphatase"/>
</dbReference>
<protein>
    <recommendedName>
        <fullName evidence="4">proteasome endopeptidase complex</fullName>
        <ecNumber evidence="4">3.4.25.1</ecNumber>
    </recommendedName>
</protein>
<evidence type="ECO:0000313" key="18">
    <source>
        <dbReference type="Proteomes" id="UP000298390"/>
    </source>
</evidence>
<feature type="region of interest" description="Disordered" evidence="14">
    <location>
        <begin position="518"/>
        <end position="556"/>
    </location>
</feature>
<dbReference type="EMBL" id="SEKV01000216">
    <property type="protein sequence ID" value="TFY61246.1"/>
    <property type="molecule type" value="Genomic_DNA"/>
</dbReference>
<reference evidence="17 18" key="1">
    <citation type="submission" date="2019-01" db="EMBL/GenBank/DDBJ databases">
        <title>Genome sequencing of the rare red list fungi Fomitopsis rosea.</title>
        <authorList>
            <person name="Buettner E."/>
            <person name="Kellner H."/>
        </authorList>
    </citation>
    <scope>NUCLEOTIDE SEQUENCE [LARGE SCALE GENOMIC DNA]</scope>
    <source>
        <strain evidence="17 18">DSM 105464</strain>
    </source>
</reference>
<dbReference type="GO" id="GO:0043812">
    <property type="term" value="F:phosphatidylinositol-4-phosphate phosphatase activity"/>
    <property type="evidence" value="ECO:0007669"/>
    <property type="project" value="TreeGrafter"/>
</dbReference>
<dbReference type="PANTHER" id="PTHR45662:SF7">
    <property type="entry name" value="SACI DOMAIN PROTEIN (AFU_ORTHOLOGUE AFUA_1G15890)"/>
    <property type="match status" value="1"/>
</dbReference>
<evidence type="ECO:0000256" key="13">
    <source>
        <dbReference type="PIRSR" id="PIRSR600243-1"/>
    </source>
</evidence>
<evidence type="ECO:0000313" key="17">
    <source>
        <dbReference type="EMBL" id="TFY61246.1"/>
    </source>
</evidence>
<dbReference type="InterPro" id="IPR029055">
    <property type="entry name" value="Ntn_hydrolases_N"/>
</dbReference>
<evidence type="ECO:0000256" key="14">
    <source>
        <dbReference type="SAM" id="MobiDB-lite"/>
    </source>
</evidence>
<evidence type="ECO:0000256" key="2">
    <source>
        <dbReference type="ARBA" id="ARBA00004123"/>
    </source>
</evidence>
<evidence type="ECO:0000256" key="3">
    <source>
        <dbReference type="ARBA" id="ARBA00004496"/>
    </source>
</evidence>
<evidence type="ECO:0000256" key="10">
    <source>
        <dbReference type="ARBA" id="ARBA00023145"/>
    </source>
</evidence>
<accession>A0A4Y9YFA8</accession>
<dbReference type="Pfam" id="PF02383">
    <property type="entry name" value="Syja_N"/>
    <property type="match status" value="1"/>
</dbReference>
<dbReference type="GO" id="GO:0005634">
    <property type="term" value="C:nucleus"/>
    <property type="evidence" value="ECO:0007669"/>
    <property type="project" value="UniProtKB-SubCell"/>
</dbReference>
<dbReference type="InterPro" id="IPR023333">
    <property type="entry name" value="Proteasome_suB-type"/>
</dbReference>
<evidence type="ECO:0000256" key="7">
    <source>
        <dbReference type="ARBA" id="ARBA00022698"/>
    </source>
</evidence>
<dbReference type="GO" id="GO:0004298">
    <property type="term" value="F:threonine-type endopeptidase activity"/>
    <property type="evidence" value="ECO:0007669"/>
    <property type="project" value="UniProtKB-KW"/>
</dbReference>
<evidence type="ECO:0000256" key="6">
    <source>
        <dbReference type="ARBA" id="ARBA00022670"/>
    </source>
</evidence>
<gene>
    <name evidence="17" type="ORF">EVJ58_g4636</name>
</gene>
<dbReference type="CDD" id="cd03761">
    <property type="entry name" value="proteasome_beta_type_5"/>
    <property type="match status" value="1"/>
</dbReference>
<dbReference type="InterPro" id="IPR002013">
    <property type="entry name" value="SAC_dom"/>
</dbReference>
<keyword evidence="6" id="KW-0645">Protease</keyword>
<dbReference type="SUPFAM" id="SSF56235">
    <property type="entry name" value="N-terminal nucleophile aminohydrolases (Ntn hydrolases)"/>
    <property type="match status" value="1"/>
</dbReference>
<evidence type="ECO:0000256" key="1">
    <source>
        <dbReference type="ARBA" id="ARBA00001198"/>
    </source>
</evidence>
<comment type="subcellular location">
    <subcellularLocation>
        <location evidence="3">Cytoplasm</location>
    </subcellularLocation>
    <subcellularLocation>
        <location evidence="2">Nucleus</location>
    </subcellularLocation>
</comment>
<dbReference type="GO" id="GO:0046856">
    <property type="term" value="P:phosphatidylinositol dephosphorylation"/>
    <property type="evidence" value="ECO:0007669"/>
    <property type="project" value="TreeGrafter"/>
</dbReference>
<dbReference type="InterPro" id="IPR016050">
    <property type="entry name" value="Proteasome_bsu_CS"/>
</dbReference>
<feature type="compositionally biased region" description="Basic and acidic residues" evidence="14">
    <location>
        <begin position="523"/>
        <end position="532"/>
    </location>
</feature>
<dbReference type="PROSITE" id="PS50275">
    <property type="entry name" value="SAC"/>
    <property type="match status" value="1"/>
</dbReference>
<dbReference type="GO" id="GO:0005783">
    <property type="term" value="C:endoplasmic reticulum"/>
    <property type="evidence" value="ECO:0007669"/>
    <property type="project" value="TreeGrafter"/>
</dbReference>
<dbReference type="PROSITE" id="PS51791">
    <property type="entry name" value="HSAC2"/>
    <property type="match status" value="1"/>
</dbReference>
<evidence type="ECO:0000256" key="8">
    <source>
        <dbReference type="ARBA" id="ARBA00022801"/>
    </source>
</evidence>
<evidence type="ECO:0000256" key="11">
    <source>
        <dbReference type="ARBA" id="ARBA00023242"/>
    </source>
</evidence>
<keyword evidence="7" id="KW-0888">Threonine protease</keyword>
<keyword evidence="9" id="KW-0647">Proteasome</keyword>
<dbReference type="PROSITE" id="PS00854">
    <property type="entry name" value="PROTEASOME_BETA_1"/>
    <property type="match status" value="1"/>
</dbReference>
<sequence length="1319" mass="145987">MNSFADRFSTTGTAVEQRRIKEYVADEEDVSDSMWGSEAGFGTIAHGTPNFMVPTVPDPSAFLRLHTDDHADPSCRIKIKHGTTTLAFRYQGGVIVAVDSRATAGSYVASGTVKKVIEINPYLLGTMAGGAADCQYWETYLGMQCRLHELRNRERISVAAASKYLSNLVYNYKGMGLSMGTMICGWDKTGPAIFYVDSDGTRLKGDLFSVGSGSTFAYGVLDQGYRWDLTDEEAQELGRRSIYAAGHRDAFSGNTINLYHVQQQGWKFIGNYDVSEMHYNGPTGTAGYGAGSSKNPVPASPVNPASTAPGGSHTTGLQPKYVLPPLPHPCPHEHIAIIATDRGLLLRPHFLSETHVESYVCIPWGKNATVEELPHGEEFDHIDWSESVVVYGIVGILSLFTASYLLIVTARAEVGHLFDPRHTVYSVKGITSIPLTEDLARPILSSLAARNSTDARVSLAPPTSRPETPSVDAELLSASQRTPAETLFSAKSVMSPNNAGTPPPRVTFAAEPNIKIMTPHTSHGFDEHEQGKVEGAPPSPSASVTSVASSAPSTFSVNTESVAKTLAARLSFWNRLPKRSSAAPTASEQQDADEDPETGTNADEDHARLSLDKMMKENNDEPAQVVESILQTTAPAPATQEEKRSELEDKILREVIREYTKGGMYFAYAFDITRSLQHKHEMIAKAKTQSALLEELNALDENKRLSSVGEKIEVLAEPSPTLPLWRRVDRQFWWNEWLSRPFIDAGVHPYVLPIMQGYYQIASFHVPREPVASEEGDAALVDYAVVSRRSRDRAGLRYQRRGIDDDANVANFVETETMMRVEREGFSNVFSHVQIRGSIPLYWKQEGYSLKPAPQLAPDRTHDQNLDAIRRHFKKTLPVYGPHTIVNLAEQHGKEAQVTDAYRDYVKELDDKQIQWAASILVFSVWCVTVYVRYHAYDFHTETKGMKYENISKLITQLERVFENQGQFGRITAMQLVVNTLGDYTRTGKRDLTGMLNDGVNSLARMYASTFADWFSQAVIDFMLGNRTISVFSEFLNRLQSSDPRDLIRISKIRADAIATCVSRVLPEGERLLSGWTVFSPTELNTKVGDKFEEKVLLLTMKALYIISYDYTLEKVKMYTRVPLKDIEDITKGAYILSPLEEASRDPEQNSGFVVTWRNVGQDTRVTSYSIRNSLDLSSPLVPDLPPLSPRLSRRASAPAPQRKPTLSSLLSKAAVPVAEGDSSFVAFKMLPIDPTRTRRDTGSFIESADELAGATNCKQAADMIVSTIRQACVEAGGAQGDNFIAEEDIVSLADAQRMTSVYAKMEYGVKRLLWLGGS</sequence>
<feature type="region of interest" description="Disordered" evidence="14">
    <location>
        <begin position="579"/>
        <end position="603"/>
    </location>
</feature>
<dbReference type="STRING" id="34475.A0A4Y9YFA8"/>
<evidence type="ECO:0000259" key="16">
    <source>
        <dbReference type="PROSITE" id="PS51791"/>
    </source>
</evidence>
<dbReference type="EC" id="3.4.25.1" evidence="4"/>
<dbReference type="PANTHER" id="PTHR45662">
    <property type="entry name" value="PHOSPHATIDYLINOSITIDE PHOSPHATASE SAC1"/>
    <property type="match status" value="1"/>
</dbReference>
<evidence type="ECO:0000256" key="4">
    <source>
        <dbReference type="ARBA" id="ARBA00012039"/>
    </source>
</evidence>
<evidence type="ECO:0000256" key="5">
    <source>
        <dbReference type="ARBA" id="ARBA00022490"/>
    </source>
</evidence>
<keyword evidence="5" id="KW-0963">Cytoplasm</keyword>